<comment type="caution">
    <text evidence="5">The sequence shown here is derived from an EMBL/GenBank/DDBJ whole genome shotgun (WGS) entry which is preliminary data.</text>
</comment>
<dbReference type="GO" id="GO:0046930">
    <property type="term" value="C:pore complex"/>
    <property type="evidence" value="ECO:0007669"/>
    <property type="project" value="UniProtKB-KW"/>
</dbReference>
<dbReference type="GO" id="GO:0009279">
    <property type="term" value="C:cell outer membrane"/>
    <property type="evidence" value="ECO:0007669"/>
    <property type="project" value="InterPro"/>
</dbReference>
<dbReference type="InterPro" id="IPR013783">
    <property type="entry name" value="Ig-like_fold"/>
</dbReference>
<keyword evidence="6" id="KW-1185">Reference proteome</keyword>
<comment type="similarity">
    <text evidence="1">Belongs to the outer membrane OOP (TC 1.B.6) superfamily. OmpA family.</text>
</comment>
<dbReference type="InterPro" id="IPR011250">
    <property type="entry name" value="OMP/PagP_B-barrel"/>
</dbReference>
<dbReference type="NCBIfam" id="NF041766">
    <property type="entry name" value="choice_anch_U"/>
    <property type="match status" value="1"/>
</dbReference>
<dbReference type="InterPro" id="IPR053784">
    <property type="entry name" value="Choice_anch_U_dom"/>
</dbReference>
<feature type="domain" description="Cadherin" evidence="4">
    <location>
        <begin position="730"/>
        <end position="862"/>
    </location>
</feature>
<dbReference type="FunFam" id="2.60.40.10:FF:002543">
    <property type="match status" value="8"/>
</dbReference>
<evidence type="ECO:0000256" key="3">
    <source>
        <dbReference type="ARBA" id="ARBA00023114"/>
    </source>
</evidence>
<dbReference type="RefSeq" id="WP_168835282.1">
    <property type="nucleotide sequence ID" value="NZ_JABAIK010000003.1"/>
</dbReference>
<dbReference type="PANTHER" id="PTHR34720">
    <property type="entry name" value="MICROCYSTIN DEPENDENT PROTEIN"/>
    <property type="match status" value="1"/>
</dbReference>
<evidence type="ECO:0000256" key="1">
    <source>
        <dbReference type="ARBA" id="ARBA00005710"/>
    </source>
</evidence>
<dbReference type="EMBL" id="JABAIK010000003">
    <property type="protein sequence ID" value="NLS12186.1"/>
    <property type="molecule type" value="Genomic_DNA"/>
</dbReference>
<dbReference type="InterPro" id="IPR025592">
    <property type="entry name" value="DUF4347"/>
</dbReference>
<dbReference type="GO" id="GO:0007156">
    <property type="term" value="P:homophilic cell adhesion via plasma membrane adhesion molecules"/>
    <property type="evidence" value="ECO:0007669"/>
    <property type="project" value="InterPro"/>
</dbReference>
<keyword evidence="2" id="KW-0732">Signal</keyword>
<evidence type="ECO:0000313" key="5">
    <source>
        <dbReference type="EMBL" id="NLS12186.1"/>
    </source>
</evidence>
<dbReference type="Gene3D" id="2.60.40.2810">
    <property type="match status" value="1"/>
</dbReference>
<dbReference type="InterPro" id="IPR032812">
    <property type="entry name" value="SbsA_Ig"/>
</dbReference>
<dbReference type="InterPro" id="IPR002126">
    <property type="entry name" value="Cadherin-like_dom"/>
</dbReference>
<proteinExistence type="inferred from homology"/>
<evidence type="ECO:0000256" key="2">
    <source>
        <dbReference type="ARBA" id="ARBA00022729"/>
    </source>
</evidence>
<keyword evidence="3" id="KW-0626">Porin</keyword>
<dbReference type="PANTHER" id="PTHR34720:SF9">
    <property type="entry name" value="BLR4714 PROTEIN"/>
    <property type="match status" value="1"/>
</dbReference>
<name>A0A7X8TNV5_9VIBR</name>
<dbReference type="Gene3D" id="2.60.40.2030">
    <property type="match status" value="4"/>
</dbReference>
<dbReference type="InterPro" id="IPR038081">
    <property type="entry name" value="CalX-like_sf"/>
</dbReference>
<dbReference type="InterPro" id="IPR006644">
    <property type="entry name" value="Cadg"/>
</dbReference>
<dbReference type="Gene3D" id="2.60.40.10">
    <property type="entry name" value="Immunoglobulins"/>
    <property type="match status" value="9"/>
</dbReference>
<dbReference type="Pfam" id="PF01389">
    <property type="entry name" value="OmpA_membrane"/>
    <property type="match status" value="1"/>
</dbReference>
<evidence type="ECO:0000313" key="6">
    <source>
        <dbReference type="Proteomes" id="UP000535589"/>
    </source>
</evidence>
<dbReference type="SMART" id="SM00736">
    <property type="entry name" value="CADG"/>
    <property type="match status" value="8"/>
</dbReference>
<dbReference type="GO" id="GO:0005509">
    <property type="term" value="F:calcium ion binding"/>
    <property type="evidence" value="ECO:0007669"/>
    <property type="project" value="InterPro"/>
</dbReference>
<dbReference type="Pfam" id="PF05345">
    <property type="entry name" value="He_PIG"/>
    <property type="match status" value="8"/>
</dbReference>
<dbReference type="Pfam" id="PF17963">
    <property type="entry name" value="Big_9"/>
    <property type="match status" value="2"/>
</dbReference>
<dbReference type="Pfam" id="PF14252">
    <property type="entry name" value="DUF4347"/>
    <property type="match status" value="1"/>
</dbReference>
<dbReference type="InterPro" id="IPR000498">
    <property type="entry name" value="OmpA-like_TM_dom"/>
</dbReference>
<accession>A0A7X8TNV5</accession>
<dbReference type="Pfam" id="PF13205">
    <property type="entry name" value="Big_5"/>
    <property type="match status" value="1"/>
</dbReference>
<keyword evidence="3" id="KW-0813">Transport</keyword>
<sequence>MDKFVLTSLATAIAPFGLYAASGQTMGSYQRSYLASPAISGLNVAGKPDAERLELNLAVEHHHDDVLAIQTGQSVNQLVIIDDSVPDKEQFLSQARPGTDFRFINAEQDGLEQLKRVLADYQNLAALHIVSHADDGVIYLGASQVTGTLLQAELNTLSAIDFSLKDGADVLLYGCDLAKSSKGEALLEVIANGADVNVAASDDLTGLAASGGDWDLEIASGEISTLPLFDSVAMRNFTHVLAYSGTLNLNNVPTGYANQISYQVSGTGYTLVFKSGGSGGRDLYSDSGYVYVGTGSSTNTSADVYFSGGETFTLTSLYVYHSSDPAKYIRVTSDKGGQVDSASKLGNVENTTLTFSGEKWENISKFTIQYSDNTTLKWLKIDDIAIENLQLAGDTTPPTITDVTIADSAHKVGDVVTATIMVDSDSDNYTSGSGSVSGTIAGYTVSALTKKNDTTYEVSFTITDGGTNIAAASTIPVNITLTDSSGNASAAYTTAISQANDAIYANLPDITLSADTNLIAEDGGVATLTATLSHQWPQDITVNLAYSGTATATTDYLKSDSITISAGSATGTTTVTGVADTLYDAASAETIVVDISSVSVGSEDGVQQETIAITDSESAPKITLSTSHSSIAEDGGASSVTASLSHSTYEDVTVSLGYSGTATSGSDYATPSSSIVISAGSTSADATTGISATNDATEEESESIIIDVSNVSGGGATEDGSQQKTVTIIDDDDETAPVFENSTPSPSSITASGVTLSVDLDEEGTVYYVVVDDGASAPSAAQVEAGQDAGGNTVSVKGSFSTTGTLASKTISGLEDGSDYDVYLVAKDAVGNPQASPTLVNLSTTDTQPNVRSITVSGSPAANASSIDFLVSFGDEVSHISSDDFTPKLGGNTSSGLAVTGVSASSGTSVTVTVSVTDVVGEVRLDLNGGTDIADETGNTPAAFTTGDSHTVDTIAPTVTSIVRKTPTTEVINADSLVWTVTFSESLNNIDGGDFSVSGTTASVSSVSASSGSSVDVTVSGGDLADYNGAVALSIAGANNVADGSGNGLSSTSPTGAAETYTLDNAAPSFVSVDDNGGDNNYKAGETITFEVDLGEAGLTVNANLSVLDSDFSSTATLTDDGDGTYSLTTTVLNLADNMQEGSIAVTFTATDSAGNSSTDNSLILTLDKTAPTFDSGNSTPNDNATGVSVADNVVLDFSEAVTLNSGQTMTLVDVTNNATFEVFTATSTTAATGNNGGTVSVSSDKVTLNPGADLLAGTEYAVQVSASFVQDLAGNLFAGISDNTTFNFTTAPTLVLSASAAEMSEKGGSITYTVSLQDGSGNPFTATENIVAIIQLGGTATKDIDYSVTGLGSIGEVTIASGTSSTTFTITATDDAVADDAETVSATLNSVSSGSASISSSHFASVTLNENNPPLFNHLDATPTYTEDGSAIVIDDDVTVSDTELDALNGGVGNYDGATLTIARSGGANANDVFANNGLLGALTEGGNLVYNGTTVGTVTTNSNGTLTLTFNSNATTALVNSVLQNITYANSANEPAGSVVLNFTFNDGTDNNSGTNQVTTNITASNDAPTLTATGENSAFTEGGSAVAVFSSADASTVESGQTLSGFVLTVTNLSDSSSEVLSVDGSDIALNNSVNGTTSTNGLNYAVVMPGTTATLTFTGGRLSETELQTLIDAIRYQNNSQDPTTDSSRVVTITSLTDSGNENATTSLSVFSTVSLTPVNDEPTLTATGGNPTFTEGGDAAVVFSGSSASTVETGQTLSGLVLTVTNVTDDEVLTVDGDSITLEDAVTGTTAASSLSYTVAVASDTATVTVTGGSLTTDAFQALVDGIRYQNNSEAPAIDNTRVVTITSLSDSGSASGANDNVNDTLNIASSVTVSAVNDAPVVTGLVSVFNAIEDVVTALDVSGITVSDAEGDSVSIVLAVSSGVLTVANGNGTVDGVTVSGSGTASVTLSGSVADINSWLDTTTHLSFTSGLNANGNVTFTVTPLDADTGSAVSSSVSVTAVNDAPVISGSPATTVAEDSAYSFIPTASDVDVGDSLTYTIINKPGWVSFNTATGALTGTPGNDAVGITSDIRISVTDGEQTATLAAFSLEVTNVNDAPTISGTPVTKAVQGSAYHFTPVGNDVDAGDSLTYSINKTPSWASFDPATGSLSGTPTNDDVGITTSNIVISTSDGEETVALPAFDVVVENINDAPLISGTPPTTVAEDTAYSFTPDSNDIDADTLTFSIENKPDWASFDTATGELSGTPTNDNVGSTQGIVISVSDGAGTVSLPDFALTVTNVNDAPTISGSPATKAVQDILYRFTPASEDVDTGDTLTYSITNKPSWASFDTETGTLTGTPGNDDVGITTSNIVISVSDGEESAALSGFDLAVTNVNDAPTISGTPATSVSQDADYRFIPTSEDIDGDTLSFTISNNPAWASFDTATGALTGTPGNDDVGITSDIRISVTDGAATATLAAFSLEVTNVNDAPTISGTPSTQAVEDAVYSFAPTASDIDGDQLTFSIINQPDWASFNTATGALSGTPTNEDVGETDDIVISVSDDAETASLTAFRVTVANTNDAPVIDGTPATTVAEDTAYHFVPTVSDVDAGDNLVFSISNKPSWASFDTSTGALTGTPTNDDVGTTSNIVISVSDDTDSTGLAAFSIEVTNVNDAPMISGTPATTVAEDSVYRFIPVGSDVDAGDNLVYSISNKPSWASFDTSTGALTGTPTNDDVGTTNNIVISVSDDMDSTSLAAFSIEVTNTNDAPVAVDDHGYTFTANDSGSYTLDVLANDTDVDNDTLQLTWVSTDTGSARIEDASVVLDTDVVGTVNLMYGIVDGNDGTATGLATVVITSDSVQAPTITPPENVEVQANGLFTKVDLGVAVAESSSGEPLPVSLVDESTFFEPGLHTVYWRTQDASGNEARASQQVIVHPLISISKDDATTEGTTHSVEVYLNGEAPTYPITIPYTVSGSSDVADHNLLSGNVVISSGTTGSIEFSVAADEVVEEAETIEITLDESLNLGSKSQHVLTIYEDNVAPEVSIEVTQSGESRLLVVNSVDVVTVAASVTDVNAGDTHGYHWINENAQLANISLNEQQFIFSPEDLTPGIYQLKLEVTDSALAKVATDIYLEVVSQLATLDGQDSDGDLIPDDQEGFADSDNDGIPDYQDAISQCNVLQEQALESQSYLVEGQPGVCLRKGVTLASNQTGGAQLMTSELVADTEAENIGGVFDFVAYGLPTAGQTYQVVFPQRLPIPANAVYRKYKETTGWVDFQTDASNYVSSTLGEEGYCPPPGDSAWRVGLTEGHWCVQLTIQDGGPNDDDGMANGSIVDPGGVSTTSKNTLPVAFNDNVYVTIDGSVYIDVLANDRDGDNDSLTITSASAKFGTVSIENGKLAYRPADKFYGTDIISYSVTDGKGGTAYAEVSVNVTQFAGSVINNSAGGGSMGGLPVLALGLLVALRRYGRKFSVALLALLSFSSQANWYLDADVGVSKADARLSVADSQLQSSDKQDTAWSLGLGYRFNPDWAVTGRYLDLGKGKATLIPGSGADPVEFHASVAKVTPALAEGIALDVGYTLIQGEKARMQAVLGSFFWEVDFDSEYQSSHITSSEDGIDPYVGIGVDYQFNNQWSASWRVNHYFIDLNDVTTLAVRLSYYFGSESN</sequence>
<organism evidence="5 6">
    <name type="scientific">Vibrio agarilyticus</name>
    <dbReference type="NCBI Taxonomy" id="2726741"/>
    <lineage>
        <taxon>Bacteria</taxon>
        <taxon>Pseudomonadati</taxon>
        <taxon>Pseudomonadota</taxon>
        <taxon>Gammaproteobacteria</taxon>
        <taxon>Vibrionales</taxon>
        <taxon>Vibrionaceae</taxon>
        <taxon>Vibrio</taxon>
    </lineage>
</organism>
<protein>
    <submittedName>
        <fullName evidence="5">DUF4347 domain-containing protein</fullName>
    </submittedName>
</protein>
<dbReference type="SUPFAM" id="SSF56925">
    <property type="entry name" value="OMPA-like"/>
    <property type="match status" value="1"/>
</dbReference>
<reference evidence="5 6" key="1">
    <citation type="submission" date="2020-04" db="EMBL/GenBank/DDBJ databases">
        <title>Vibrio sp. SM6, a novel species isolated from seawater.</title>
        <authorList>
            <person name="Wang X."/>
        </authorList>
    </citation>
    <scope>NUCLEOTIDE SEQUENCE [LARGE SCALE GENOMIC DNA]</scope>
    <source>
        <strain evidence="5 6">SM6</strain>
    </source>
</reference>
<dbReference type="SUPFAM" id="SSF49313">
    <property type="entry name" value="Cadherin-like"/>
    <property type="match status" value="8"/>
</dbReference>
<dbReference type="Gene3D" id="2.40.160.20">
    <property type="match status" value="1"/>
</dbReference>
<dbReference type="SUPFAM" id="SSF141072">
    <property type="entry name" value="CalX-like"/>
    <property type="match status" value="4"/>
</dbReference>
<dbReference type="PROSITE" id="PS50268">
    <property type="entry name" value="CADHERIN_2"/>
    <property type="match status" value="1"/>
</dbReference>
<dbReference type="NCBIfam" id="NF012211">
    <property type="entry name" value="tand_rpt_95"/>
    <property type="match status" value="1"/>
</dbReference>
<dbReference type="Proteomes" id="UP000535589">
    <property type="component" value="Unassembled WGS sequence"/>
</dbReference>
<keyword evidence="3" id="KW-0406">Ion transport</keyword>
<evidence type="ECO:0000259" key="4">
    <source>
        <dbReference type="PROSITE" id="PS50268"/>
    </source>
</evidence>
<gene>
    <name evidence="5" type="ORF">HGP28_04665</name>
</gene>
<keyword evidence="3" id="KW-0812">Transmembrane</keyword>
<dbReference type="GO" id="GO:0015288">
    <property type="term" value="F:porin activity"/>
    <property type="evidence" value="ECO:0007669"/>
    <property type="project" value="UniProtKB-KW"/>
</dbReference>
<dbReference type="InterPro" id="IPR015919">
    <property type="entry name" value="Cadherin-like_sf"/>
</dbReference>